<feature type="domain" description="Copper resistance protein D" evidence="2">
    <location>
        <begin position="45"/>
        <end position="138"/>
    </location>
</feature>
<dbReference type="Proteomes" id="UP000614272">
    <property type="component" value="Unassembled WGS sequence"/>
</dbReference>
<feature type="transmembrane region" description="Helical" evidence="1">
    <location>
        <begin position="120"/>
        <end position="141"/>
    </location>
</feature>
<dbReference type="InterPro" id="IPR008457">
    <property type="entry name" value="Cu-R_CopD_dom"/>
</dbReference>
<organism evidence="3 4">
    <name type="scientific">Lacimicrobium alkaliphilum</name>
    <dbReference type="NCBI Taxonomy" id="1526571"/>
    <lineage>
        <taxon>Bacteria</taxon>
        <taxon>Pseudomonadati</taxon>
        <taxon>Pseudomonadota</taxon>
        <taxon>Gammaproteobacteria</taxon>
        <taxon>Alteromonadales</taxon>
        <taxon>Alteromonadaceae</taxon>
        <taxon>Lacimicrobium</taxon>
    </lineage>
</organism>
<dbReference type="RefSeq" id="WP_099036631.1">
    <property type="nucleotide sequence ID" value="NZ_BMGJ01000020.1"/>
</dbReference>
<gene>
    <name evidence="3" type="ORF">GCM10011357_35720</name>
</gene>
<keyword evidence="1" id="KW-0812">Transmembrane</keyword>
<evidence type="ECO:0000313" key="3">
    <source>
        <dbReference type="EMBL" id="GGD77496.1"/>
    </source>
</evidence>
<feature type="transmembrane region" description="Helical" evidence="1">
    <location>
        <begin position="50"/>
        <end position="67"/>
    </location>
</feature>
<reference evidence="4" key="1">
    <citation type="journal article" date="2019" name="Int. J. Syst. Evol. Microbiol.">
        <title>The Global Catalogue of Microorganisms (GCM) 10K type strain sequencing project: providing services to taxonomists for standard genome sequencing and annotation.</title>
        <authorList>
            <consortium name="The Broad Institute Genomics Platform"/>
            <consortium name="The Broad Institute Genome Sequencing Center for Infectious Disease"/>
            <person name="Wu L."/>
            <person name="Ma J."/>
        </authorList>
    </citation>
    <scope>NUCLEOTIDE SEQUENCE [LARGE SCALE GENOMIC DNA]</scope>
    <source>
        <strain evidence="4">CGMCC 1.12923</strain>
    </source>
</reference>
<accession>A0ABQ1RPY7</accession>
<keyword evidence="4" id="KW-1185">Reference proteome</keyword>
<proteinExistence type="predicted"/>
<evidence type="ECO:0000313" key="4">
    <source>
        <dbReference type="Proteomes" id="UP000614272"/>
    </source>
</evidence>
<keyword evidence="1" id="KW-1133">Transmembrane helix</keyword>
<sequence length="147" mass="16720">MHGMVLLLHLLGATIWTGGHLVLALSILPKALRENSVSRIQDFEQAYEKIGIPALIIQVLTGVWLAWSLIPQWSLWLQMDNPLVRLIWFKLLLLLITLLLAADARIRVIPTLSSKNLRQLAWHIIPVTIISVLFVVVGVSFRTGWWF</sequence>
<dbReference type="EMBL" id="BMGJ01000020">
    <property type="protein sequence ID" value="GGD77496.1"/>
    <property type="molecule type" value="Genomic_DNA"/>
</dbReference>
<keyword evidence="1" id="KW-0472">Membrane</keyword>
<evidence type="ECO:0000259" key="2">
    <source>
        <dbReference type="Pfam" id="PF05425"/>
    </source>
</evidence>
<feature type="transmembrane region" description="Helical" evidence="1">
    <location>
        <begin position="87"/>
        <end position="108"/>
    </location>
</feature>
<name>A0ABQ1RPY7_9ALTE</name>
<protein>
    <recommendedName>
        <fullName evidence="2">Copper resistance protein D domain-containing protein</fullName>
    </recommendedName>
</protein>
<comment type="caution">
    <text evidence="3">The sequence shown here is derived from an EMBL/GenBank/DDBJ whole genome shotgun (WGS) entry which is preliminary data.</text>
</comment>
<dbReference type="Pfam" id="PF05425">
    <property type="entry name" value="CopD"/>
    <property type="match status" value="1"/>
</dbReference>
<evidence type="ECO:0000256" key="1">
    <source>
        <dbReference type="SAM" id="Phobius"/>
    </source>
</evidence>
<feature type="transmembrane region" description="Helical" evidence="1">
    <location>
        <begin position="6"/>
        <end position="29"/>
    </location>
</feature>